<reference evidence="6 7" key="1">
    <citation type="submission" date="2014-04" db="EMBL/GenBank/DDBJ databases">
        <title>The Genome Sequence of Thermoanaerobaculum aquaticum MP-01, The First Cultivated Group 23 Acidobacterium.</title>
        <authorList>
            <person name="Stamps B.W."/>
            <person name="Losey N.A."/>
            <person name="Lawson P.A."/>
            <person name="Stevenson B.S."/>
        </authorList>
    </citation>
    <scope>NUCLEOTIDE SEQUENCE [LARGE SCALE GENOMIC DNA]</scope>
    <source>
        <strain evidence="6 7">MP-01</strain>
    </source>
</reference>
<name>A0A062XPR4_9BACT</name>
<dbReference type="Gene3D" id="2.40.30.170">
    <property type="match status" value="1"/>
</dbReference>
<dbReference type="GO" id="GO:0015562">
    <property type="term" value="F:efflux transmembrane transporter activity"/>
    <property type="evidence" value="ECO:0007669"/>
    <property type="project" value="TreeGrafter"/>
</dbReference>
<accession>A0A062XPR4</accession>
<dbReference type="Pfam" id="PF25917">
    <property type="entry name" value="BSH_RND"/>
    <property type="match status" value="1"/>
</dbReference>
<dbReference type="Gene3D" id="2.40.50.100">
    <property type="match status" value="1"/>
</dbReference>
<dbReference type="Pfam" id="PF25954">
    <property type="entry name" value="Beta-barrel_RND_2"/>
    <property type="match status" value="1"/>
</dbReference>
<evidence type="ECO:0008006" key="8">
    <source>
        <dbReference type="Google" id="ProtNLM"/>
    </source>
</evidence>
<dbReference type="SUPFAM" id="SSF111369">
    <property type="entry name" value="HlyD-like secretion proteins"/>
    <property type="match status" value="1"/>
</dbReference>
<feature type="domain" description="Multidrug resistance protein MdtA-like barrel-sandwich hybrid" evidence="4">
    <location>
        <begin position="62"/>
        <end position="204"/>
    </location>
</feature>
<evidence type="ECO:0000256" key="1">
    <source>
        <dbReference type="ARBA" id="ARBA00009477"/>
    </source>
</evidence>
<evidence type="ECO:0000259" key="5">
    <source>
        <dbReference type="Pfam" id="PF25954"/>
    </source>
</evidence>
<evidence type="ECO:0000256" key="2">
    <source>
        <dbReference type="SAM" id="Coils"/>
    </source>
</evidence>
<dbReference type="EMBL" id="JMFG01000006">
    <property type="protein sequence ID" value="KDA54587.1"/>
    <property type="molecule type" value="Genomic_DNA"/>
</dbReference>
<keyword evidence="7" id="KW-1185">Reference proteome</keyword>
<dbReference type="AlphaFoldDB" id="A0A062XPR4"/>
<feature type="signal peptide" evidence="3">
    <location>
        <begin position="1"/>
        <end position="19"/>
    </location>
</feature>
<dbReference type="Gene3D" id="2.40.420.20">
    <property type="match status" value="1"/>
</dbReference>
<evidence type="ECO:0000259" key="4">
    <source>
        <dbReference type="Pfam" id="PF25917"/>
    </source>
</evidence>
<dbReference type="PANTHER" id="PTHR30469">
    <property type="entry name" value="MULTIDRUG RESISTANCE PROTEIN MDTA"/>
    <property type="match status" value="1"/>
</dbReference>
<comment type="similarity">
    <text evidence="1">Belongs to the membrane fusion protein (MFP) (TC 8.A.1) family.</text>
</comment>
<dbReference type="InterPro" id="IPR058625">
    <property type="entry name" value="MdtA-like_BSH"/>
</dbReference>
<dbReference type="PANTHER" id="PTHR30469:SF33">
    <property type="entry name" value="SLR1207 PROTEIN"/>
    <property type="match status" value="1"/>
</dbReference>
<evidence type="ECO:0000256" key="3">
    <source>
        <dbReference type="SAM" id="SignalP"/>
    </source>
</evidence>
<feature type="domain" description="CusB-like beta-barrel" evidence="5">
    <location>
        <begin position="224"/>
        <end position="299"/>
    </location>
</feature>
<sequence>MSRKAKWVLVGVLAVGATAAVVASRRTDSKLSADPPVPVGKAEVADVQVEVVEVGTVEPEVKVDVKSALSGKVVALPVREGDAVKKGDLIAAIEPDVNQAQTLAAVRRAVAQQEIEFADAEKDFLAKDELLKAGLVSLEVHRAAETRYKQAKEALEAAREKAKIVESSGVPLSTNPQQVLHILSPMDGVVIRRPVELGEAVTGAGSFNAGTVIATVADLSRMIVKAGVSEVDIGKVAVGAPVEVTLDAFPKAKFTGKVSRIAPAARLDRDVKVYDVEVVLDAQGKELRTGMTANVKILGEKASGVLTVPVEAVFRKDDKDIVYVRKTVTEGKAPKPKATPSPEAWKFWFEERVVETGIASLSRVHVVSGLTAGEEVALEDPTRPKKKES</sequence>
<dbReference type="InterPro" id="IPR058792">
    <property type="entry name" value="Beta-barrel_RND_2"/>
</dbReference>
<dbReference type="OrthoDB" id="9809068at2"/>
<dbReference type="STRING" id="1312852.EG19_10500"/>
<feature type="coiled-coil region" evidence="2">
    <location>
        <begin position="103"/>
        <end position="168"/>
    </location>
</feature>
<dbReference type="FunFam" id="2.40.30.170:FF:000010">
    <property type="entry name" value="Efflux RND transporter periplasmic adaptor subunit"/>
    <property type="match status" value="1"/>
</dbReference>
<keyword evidence="3" id="KW-0732">Signal</keyword>
<proteinExistence type="inferred from homology"/>
<dbReference type="RefSeq" id="WP_038047148.1">
    <property type="nucleotide sequence ID" value="NZ_JMFG01000006.1"/>
</dbReference>
<dbReference type="GO" id="GO:1990281">
    <property type="term" value="C:efflux pump complex"/>
    <property type="evidence" value="ECO:0007669"/>
    <property type="project" value="TreeGrafter"/>
</dbReference>
<evidence type="ECO:0000313" key="7">
    <source>
        <dbReference type="Proteomes" id="UP000027284"/>
    </source>
</evidence>
<keyword evidence="2" id="KW-0175">Coiled coil</keyword>
<feature type="chain" id="PRO_5001616664" description="RND efflux pump membrane fusion protein barrel-sandwich domain-containing protein" evidence="3">
    <location>
        <begin position="20"/>
        <end position="389"/>
    </location>
</feature>
<dbReference type="InterPro" id="IPR006143">
    <property type="entry name" value="RND_pump_MFP"/>
</dbReference>
<dbReference type="NCBIfam" id="TIGR01730">
    <property type="entry name" value="RND_mfp"/>
    <property type="match status" value="1"/>
</dbReference>
<protein>
    <recommendedName>
        <fullName evidence="8">RND efflux pump membrane fusion protein barrel-sandwich domain-containing protein</fullName>
    </recommendedName>
</protein>
<gene>
    <name evidence="6" type="ORF">EG19_10500</name>
</gene>
<organism evidence="6 7">
    <name type="scientific">Thermoanaerobaculum aquaticum</name>
    <dbReference type="NCBI Taxonomy" id="1312852"/>
    <lineage>
        <taxon>Bacteria</taxon>
        <taxon>Pseudomonadati</taxon>
        <taxon>Acidobacteriota</taxon>
        <taxon>Thermoanaerobaculia</taxon>
        <taxon>Thermoanaerobaculales</taxon>
        <taxon>Thermoanaerobaculaceae</taxon>
        <taxon>Thermoanaerobaculum</taxon>
    </lineage>
</organism>
<dbReference type="Proteomes" id="UP000027284">
    <property type="component" value="Unassembled WGS sequence"/>
</dbReference>
<evidence type="ECO:0000313" key="6">
    <source>
        <dbReference type="EMBL" id="KDA54587.1"/>
    </source>
</evidence>
<comment type="caution">
    <text evidence="6">The sequence shown here is derived from an EMBL/GenBank/DDBJ whole genome shotgun (WGS) entry which is preliminary data.</text>
</comment>